<feature type="transmembrane region" description="Helical" evidence="1">
    <location>
        <begin position="80"/>
        <end position="99"/>
    </location>
</feature>
<dbReference type="Proteomes" id="UP000192491">
    <property type="component" value="Unassembled WGS sequence"/>
</dbReference>
<reference evidence="2 3" key="1">
    <citation type="submission" date="2017-01" db="EMBL/GenBank/DDBJ databases">
        <title>Novel large sulfur bacteria in the metagenomes of groundwater-fed chemosynthetic microbial mats in the Lake Huron basin.</title>
        <authorList>
            <person name="Sharrar A.M."/>
            <person name="Flood B.E."/>
            <person name="Bailey J.V."/>
            <person name="Jones D.S."/>
            <person name="Biddanda B."/>
            <person name="Ruberg S.A."/>
            <person name="Marcus D.N."/>
            <person name="Dick G.J."/>
        </authorList>
    </citation>
    <scope>NUCLEOTIDE SEQUENCE [LARGE SCALE GENOMIC DNA]</scope>
    <source>
        <strain evidence="2">A8</strain>
    </source>
</reference>
<feature type="transmembrane region" description="Helical" evidence="1">
    <location>
        <begin position="185"/>
        <end position="206"/>
    </location>
</feature>
<proteinExistence type="predicted"/>
<dbReference type="InterPro" id="IPR014550">
    <property type="entry name" value="UCP028704_OpgC"/>
</dbReference>
<dbReference type="EMBL" id="MTEJ01000153">
    <property type="protein sequence ID" value="OQX09113.1"/>
    <property type="molecule type" value="Genomic_DNA"/>
</dbReference>
<dbReference type="PANTHER" id="PTHR38592">
    <property type="entry name" value="BLL4819 PROTEIN"/>
    <property type="match status" value="1"/>
</dbReference>
<gene>
    <name evidence="2" type="ORF">BWK73_23630</name>
</gene>
<keyword evidence="1" id="KW-1133">Transmembrane helix</keyword>
<dbReference type="PANTHER" id="PTHR38592:SF3">
    <property type="entry name" value="BLL4819 PROTEIN"/>
    <property type="match status" value="1"/>
</dbReference>
<organism evidence="2 3">
    <name type="scientific">Thiothrix lacustris</name>
    <dbReference type="NCBI Taxonomy" id="525917"/>
    <lineage>
        <taxon>Bacteria</taxon>
        <taxon>Pseudomonadati</taxon>
        <taxon>Pseudomonadota</taxon>
        <taxon>Gammaproteobacteria</taxon>
        <taxon>Thiotrichales</taxon>
        <taxon>Thiotrichaceae</taxon>
        <taxon>Thiothrix</taxon>
    </lineage>
</organism>
<protein>
    <recommendedName>
        <fullName evidence="4">OpgC protein</fullName>
    </recommendedName>
</protein>
<name>A0A1Y1QM92_9GAMM</name>
<feature type="transmembrane region" description="Helical" evidence="1">
    <location>
        <begin position="53"/>
        <end position="74"/>
    </location>
</feature>
<feature type="transmembrane region" description="Helical" evidence="1">
    <location>
        <begin position="120"/>
        <end position="138"/>
    </location>
</feature>
<evidence type="ECO:0000313" key="3">
    <source>
        <dbReference type="Proteomes" id="UP000192491"/>
    </source>
</evidence>
<feature type="transmembrane region" description="Helical" evidence="1">
    <location>
        <begin position="238"/>
        <end position="257"/>
    </location>
</feature>
<accession>A0A1Y1QM92</accession>
<feature type="transmembrane region" description="Helical" evidence="1">
    <location>
        <begin position="278"/>
        <end position="294"/>
    </location>
</feature>
<feature type="transmembrane region" description="Helical" evidence="1">
    <location>
        <begin position="394"/>
        <end position="412"/>
    </location>
</feature>
<feature type="transmembrane region" description="Helical" evidence="1">
    <location>
        <begin position="333"/>
        <end position="351"/>
    </location>
</feature>
<keyword evidence="1" id="KW-0812">Transmembrane</keyword>
<dbReference type="AlphaFoldDB" id="A0A1Y1QM92"/>
<keyword evidence="1" id="KW-0472">Membrane</keyword>
<evidence type="ECO:0008006" key="4">
    <source>
        <dbReference type="Google" id="ProtNLM"/>
    </source>
</evidence>
<feature type="transmembrane region" description="Helical" evidence="1">
    <location>
        <begin position="358"/>
        <end position="382"/>
    </location>
</feature>
<comment type="caution">
    <text evidence="2">The sequence shown here is derived from an EMBL/GenBank/DDBJ whole genome shotgun (WGS) entry which is preliminary data.</text>
</comment>
<evidence type="ECO:0000256" key="1">
    <source>
        <dbReference type="SAM" id="Phobius"/>
    </source>
</evidence>
<sequence length="423" mass="48576">MDKRDIKTDKWRYKMTTNTLGASRTFSGWIPASWAYPETGVTRDLRLDFMRGFVIPLLFASHFEYFSALMFIGWERIGVISTAEIFVILSGIVVGMVYGKKVKQAGVAAAMPGLISRSVALYRISVLMILTIAALRFIPWLDTTIVTTFHDPYGGKTHQLYPPIDASIFEVISKALLLQIGPHQFQIVGMYVVMFILFTPLVFLMLGNKQMGLLLGLSWVLYLINLGSNPFLRPTNAQFEYAFPILSWQLLYVHGMVAGYYKQQVVQFFAATARGKRLVVLCIALSLGFILFTWNHPLEQFPEWARLHFVPAETFLYWYNTYFTKNTLGIGRLMNVVVLFIAIYTLMTVCWQPLNRMLGWFFIPLGQASLYVFFIHVFLLLLIANTPLPGYENFWINTGIHIGLLALVWVLVKRQFLFRWIPH</sequence>
<feature type="transmembrane region" description="Helical" evidence="1">
    <location>
        <begin position="213"/>
        <end position="232"/>
    </location>
</feature>
<dbReference type="Pfam" id="PF10129">
    <property type="entry name" value="OpgC_C"/>
    <property type="match status" value="1"/>
</dbReference>
<evidence type="ECO:0000313" key="2">
    <source>
        <dbReference type="EMBL" id="OQX09113.1"/>
    </source>
</evidence>